<dbReference type="EMBL" id="MN739891">
    <property type="protein sequence ID" value="QHT76234.1"/>
    <property type="molecule type" value="Genomic_DNA"/>
</dbReference>
<organism evidence="1">
    <name type="scientific">viral metagenome</name>
    <dbReference type="NCBI Taxonomy" id="1070528"/>
    <lineage>
        <taxon>unclassified sequences</taxon>
        <taxon>metagenomes</taxon>
        <taxon>organismal metagenomes</taxon>
    </lineage>
</organism>
<accession>A0A6C0H6V7</accession>
<reference evidence="1" key="1">
    <citation type="journal article" date="2020" name="Nature">
        <title>Giant virus diversity and host interactions through global metagenomics.</title>
        <authorList>
            <person name="Schulz F."/>
            <person name="Roux S."/>
            <person name="Paez-Espino D."/>
            <person name="Jungbluth S."/>
            <person name="Walsh D.A."/>
            <person name="Denef V.J."/>
            <person name="McMahon K.D."/>
            <person name="Konstantinidis K.T."/>
            <person name="Eloe-Fadrosh E.A."/>
            <person name="Kyrpides N.C."/>
            <person name="Woyke T."/>
        </authorList>
    </citation>
    <scope>NUCLEOTIDE SEQUENCE</scope>
    <source>
        <strain evidence="1">GVMAG-M-3300023179-73</strain>
    </source>
</reference>
<name>A0A6C0H6V7_9ZZZZ</name>
<proteinExistence type="predicted"/>
<dbReference type="AlphaFoldDB" id="A0A6C0H6V7"/>
<protein>
    <submittedName>
        <fullName evidence="1">Uncharacterized protein</fullName>
    </submittedName>
</protein>
<sequence>MFNYNMELIFRGDFDQSVLDNSGSPDYDNPAFQTVIRGVVSNIKTVLDVQPEIRQMSTFTDFNCIRYRIILHSIT</sequence>
<evidence type="ECO:0000313" key="1">
    <source>
        <dbReference type="EMBL" id="QHT76234.1"/>
    </source>
</evidence>